<name>A0A250FSC0_9FLAO</name>
<dbReference type="Proteomes" id="UP000217250">
    <property type="component" value="Chromosome"/>
</dbReference>
<dbReference type="GeneID" id="84809448"/>
<reference evidence="4" key="1">
    <citation type="submission" date="2017-06" db="EMBL/GenBank/DDBJ databases">
        <title>Capnocytophaga spp. assemblies.</title>
        <authorList>
            <person name="Gulvik C.A."/>
        </authorList>
    </citation>
    <scope>NUCLEOTIDE SEQUENCE [LARGE SCALE GENOMIC DNA]</scope>
    <source>
        <strain evidence="4">H1496</strain>
    </source>
</reference>
<feature type="domain" description="PIN" evidence="2">
    <location>
        <begin position="5"/>
        <end position="126"/>
    </location>
</feature>
<proteinExistence type="predicted"/>
<protein>
    <submittedName>
        <fullName evidence="3">PIN domain nuclease</fullName>
    </submittedName>
</protein>
<evidence type="ECO:0000313" key="3">
    <source>
        <dbReference type="EMBL" id="ATA87964.1"/>
    </source>
</evidence>
<evidence type="ECO:0000256" key="1">
    <source>
        <dbReference type="SAM" id="Coils"/>
    </source>
</evidence>
<dbReference type="InterPro" id="IPR002716">
    <property type="entry name" value="PIN_dom"/>
</dbReference>
<keyword evidence="1" id="KW-0175">Coiled coil</keyword>
<evidence type="ECO:0000259" key="2">
    <source>
        <dbReference type="Pfam" id="PF10130"/>
    </source>
</evidence>
<organism evidence="3 4">
    <name type="scientific">Capnocytophaga gingivalis</name>
    <dbReference type="NCBI Taxonomy" id="1017"/>
    <lineage>
        <taxon>Bacteria</taxon>
        <taxon>Pseudomonadati</taxon>
        <taxon>Bacteroidota</taxon>
        <taxon>Flavobacteriia</taxon>
        <taxon>Flavobacteriales</taxon>
        <taxon>Flavobacteriaceae</taxon>
        <taxon>Capnocytophaga</taxon>
    </lineage>
</organism>
<dbReference type="RefSeq" id="WP_095911145.1">
    <property type="nucleotide sequence ID" value="NZ_CP022386.1"/>
</dbReference>
<dbReference type="KEGG" id="cgh:CGC50_12960"/>
<gene>
    <name evidence="3" type="ORF">CGC50_12960</name>
</gene>
<dbReference type="OrthoDB" id="799916at2"/>
<dbReference type="AlphaFoldDB" id="A0A250FSC0"/>
<feature type="coiled-coil region" evidence="1">
    <location>
        <begin position="39"/>
        <end position="66"/>
    </location>
</feature>
<sequence length="148" mass="17361">MIVIADSNIFYSSLITPNGTIAAILKDRNMQFLSPDYIIEEVKEHITDIQKRIKNTKTKKQLLEELKVLLERVKIIPLSSLAKKNIQKALTIVEDIDEDDYPFIAMYFQYKHRIWSRDKELILGMTEKGFGHFFISTDEIRGHLYKKN</sequence>
<dbReference type="EMBL" id="CP022386">
    <property type="protein sequence ID" value="ATA87964.1"/>
    <property type="molecule type" value="Genomic_DNA"/>
</dbReference>
<evidence type="ECO:0000313" key="4">
    <source>
        <dbReference type="Proteomes" id="UP000217250"/>
    </source>
</evidence>
<accession>A0A250FSC0</accession>
<dbReference type="Pfam" id="PF10130">
    <property type="entry name" value="PIN_2"/>
    <property type="match status" value="1"/>
</dbReference>